<dbReference type="CDD" id="cd09854">
    <property type="entry name" value="PIN_VapC-like"/>
    <property type="match status" value="1"/>
</dbReference>
<evidence type="ECO:0000313" key="6">
    <source>
        <dbReference type="EMBL" id="RDB62519.1"/>
    </source>
</evidence>
<name>A0A369LV66_9ACTN</name>
<dbReference type="InterPro" id="IPR002716">
    <property type="entry name" value="PIN_dom"/>
</dbReference>
<feature type="domain" description="PIN" evidence="5">
    <location>
        <begin position="5"/>
        <end position="122"/>
    </location>
</feature>
<keyword evidence="4" id="KW-0460">Magnesium</keyword>
<dbReference type="RefSeq" id="WP_015539803.1">
    <property type="nucleotide sequence ID" value="NZ_CABMMS010000009.1"/>
</dbReference>
<dbReference type="SUPFAM" id="SSF88723">
    <property type="entry name" value="PIN domain-like"/>
    <property type="match status" value="1"/>
</dbReference>
<keyword evidence="7" id="KW-1185">Reference proteome</keyword>
<evidence type="ECO:0000256" key="3">
    <source>
        <dbReference type="ARBA" id="ARBA00022801"/>
    </source>
</evidence>
<dbReference type="GO" id="GO:0046872">
    <property type="term" value="F:metal ion binding"/>
    <property type="evidence" value="ECO:0007669"/>
    <property type="project" value="UniProtKB-KW"/>
</dbReference>
<accession>A0A369LV66</accession>
<comment type="caution">
    <text evidence="6">The sequence shown here is derived from an EMBL/GenBank/DDBJ whole genome shotgun (WGS) entry which is preliminary data.</text>
</comment>
<dbReference type="Gene3D" id="3.40.50.1010">
    <property type="entry name" value="5'-nuclease"/>
    <property type="match status" value="1"/>
</dbReference>
<organism evidence="6 7">
    <name type="scientific">Gordonibacter pamelaeae</name>
    <dbReference type="NCBI Taxonomy" id="471189"/>
    <lineage>
        <taxon>Bacteria</taxon>
        <taxon>Bacillati</taxon>
        <taxon>Actinomycetota</taxon>
        <taxon>Coriobacteriia</taxon>
        <taxon>Eggerthellales</taxon>
        <taxon>Eggerthellaceae</taxon>
        <taxon>Gordonibacter</taxon>
    </lineage>
</organism>
<evidence type="ECO:0000313" key="7">
    <source>
        <dbReference type="Proteomes" id="UP000254000"/>
    </source>
</evidence>
<evidence type="ECO:0000256" key="4">
    <source>
        <dbReference type="ARBA" id="ARBA00022842"/>
    </source>
</evidence>
<dbReference type="InterPro" id="IPR029060">
    <property type="entry name" value="PIN-like_dom_sf"/>
</dbReference>
<dbReference type="Pfam" id="PF13470">
    <property type="entry name" value="PIN_3"/>
    <property type="match status" value="1"/>
</dbReference>
<protein>
    <submittedName>
        <fullName evidence="6">PIN domain-containing protein</fullName>
    </submittedName>
</protein>
<evidence type="ECO:0000259" key="5">
    <source>
        <dbReference type="Pfam" id="PF13470"/>
    </source>
</evidence>
<keyword evidence="3" id="KW-0378">Hydrolase</keyword>
<sequence length="154" mass="17793">MGRLKLLLDTNVVIDFLHERDPHYAKTRLLMMAGRVGEFDLWITSSQVTDLIYILSEAGSRKLLPRVLEQLRGLRTFVNVHAVSDREVDRILAAAWKDPEDSLIFESALEMRADAIVTRNQKDFESSVIKVVDCDEFFAWMHEEFGFDYDEVAI</sequence>
<dbReference type="Proteomes" id="UP000254000">
    <property type="component" value="Unassembled WGS sequence"/>
</dbReference>
<reference evidence="6 7" key="1">
    <citation type="journal article" date="2018" name="Elife">
        <title>Discovery and characterization of a prevalent human gut bacterial enzyme sufficient for the inactivation of a family of plant toxins.</title>
        <authorList>
            <person name="Koppel N."/>
            <person name="Bisanz J.E."/>
            <person name="Pandelia M.E."/>
            <person name="Turnbaugh P.J."/>
            <person name="Balskus E.P."/>
        </authorList>
    </citation>
    <scope>NUCLEOTIDE SEQUENCE [LARGE SCALE GENOMIC DNA]</scope>
    <source>
        <strain evidence="6 7">3C</strain>
    </source>
</reference>
<proteinExistence type="predicted"/>
<dbReference type="GO" id="GO:0004518">
    <property type="term" value="F:nuclease activity"/>
    <property type="evidence" value="ECO:0007669"/>
    <property type="project" value="UniProtKB-KW"/>
</dbReference>
<keyword evidence="1" id="KW-0540">Nuclease</keyword>
<evidence type="ECO:0000256" key="1">
    <source>
        <dbReference type="ARBA" id="ARBA00022722"/>
    </source>
</evidence>
<dbReference type="GeneID" id="78360712"/>
<keyword evidence="2" id="KW-0479">Metal-binding</keyword>
<gene>
    <name evidence="6" type="ORF">C1877_13510</name>
</gene>
<dbReference type="EMBL" id="PPTS01000009">
    <property type="protein sequence ID" value="RDB62519.1"/>
    <property type="molecule type" value="Genomic_DNA"/>
</dbReference>
<evidence type="ECO:0000256" key="2">
    <source>
        <dbReference type="ARBA" id="ARBA00022723"/>
    </source>
</evidence>
<dbReference type="GO" id="GO:0016787">
    <property type="term" value="F:hydrolase activity"/>
    <property type="evidence" value="ECO:0007669"/>
    <property type="project" value="UniProtKB-KW"/>
</dbReference>
<dbReference type="AlphaFoldDB" id="A0A369LV66"/>
<dbReference type="OrthoDB" id="3174195at2"/>